<feature type="transmembrane region" description="Helical" evidence="1">
    <location>
        <begin position="51"/>
        <end position="70"/>
    </location>
</feature>
<keyword evidence="1" id="KW-1133">Transmembrane helix</keyword>
<evidence type="ECO:0000256" key="1">
    <source>
        <dbReference type="SAM" id="Phobius"/>
    </source>
</evidence>
<evidence type="ECO:0000313" key="3">
    <source>
        <dbReference type="Proteomes" id="UP001236569"/>
    </source>
</evidence>
<keyword evidence="3" id="KW-1185">Reference proteome</keyword>
<accession>A0ABT6YUM8</accession>
<dbReference type="EMBL" id="JASHID010000026">
    <property type="protein sequence ID" value="MDI9867255.1"/>
    <property type="molecule type" value="Genomic_DNA"/>
</dbReference>
<evidence type="ECO:0000313" key="2">
    <source>
        <dbReference type="EMBL" id="MDI9867255.1"/>
    </source>
</evidence>
<keyword evidence="1" id="KW-0812">Transmembrane</keyword>
<comment type="caution">
    <text evidence="2">The sequence shown here is derived from an EMBL/GenBank/DDBJ whole genome shotgun (WGS) entry which is preliminary data.</text>
</comment>
<dbReference type="Proteomes" id="UP001236569">
    <property type="component" value="Unassembled WGS sequence"/>
</dbReference>
<sequence length="169" mass="19830">MEKQPLFSEKQRFNQWWIWLILLGTNGVFLYGWVQQIYLKIPFGDHPMSDLGVWISVFAMFLFTLFMRLFCLETCIYEDGIYVRFAPLQRKTRIYRWDMLDEIYVRKYSPLKEYGGWGYRVGFGNTGGALNISGDMGIQLIFKDKMPLLIGTQKPEEVEKALASLNLSI</sequence>
<name>A0ABT6YUM8_9BACT</name>
<feature type="transmembrane region" description="Helical" evidence="1">
    <location>
        <begin position="16"/>
        <end position="39"/>
    </location>
</feature>
<keyword evidence="1" id="KW-0472">Membrane</keyword>
<evidence type="ECO:0008006" key="4">
    <source>
        <dbReference type="Google" id="ProtNLM"/>
    </source>
</evidence>
<protein>
    <recommendedName>
        <fullName evidence="4">PH domain-containing protein</fullName>
    </recommendedName>
</protein>
<proteinExistence type="predicted"/>
<reference evidence="2 3" key="1">
    <citation type="submission" date="2023-05" db="EMBL/GenBank/DDBJ databases">
        <title>Novel species of genus Flectobacillus isolated from stream in China.</title>
        <authorList>
            <person name="Lu H."/>
        </authorList>
    </citation>
    <scope>NUCLEOTIDE SEQUENCE [LARGE SCALE GENOMIC DNA]</scope>
    <source>
        <strain evidence="2 3">DC10W</strain>
    </source>
</reference>
<dbReference type="RefSeq" id="WP_283371929.1">
    <property type="nucleotide sequence ID" value="NZ_JASHID010000026.1"/>
</dbReference>
<gene>
    <name evidence="2" type="ORF">QM480_23135</name>
</gene>
<organism evidence="2 3">
    <name type="scientific">Flectobacillus longus</name>
    <dbReference type="NCBI Taxonomy" id="2984207"/>
    <lineage>
        <taxon>Bacteria</taxon>
        <taxon>Pseudomonadati</taxon>
        <taxon>Bacteroidota</taxon>
        <taxon>Cytophagia</taxon>
        <taxon>Cytophagales</taxon>
        <taxon>Flectobacillaceae</taxon>
        <taxon>Flectobacillus</taxon>
    </lineage>
</organism>